<dbReference type="Pfam" id="PF05099">
    <property type="entry name" value="TerB"/>
    <property type="match status" value="1"/>
</dbReference>
<keyword evidence="2 7" id="KW-0997">Cell inner membrane</keyword>
<keyword evidence="5 7" id="KW-0472">Membrane</keyword>
<dbReference type="Gene3D" id="1.10.3680.10">
    <property type="entry name" value="TerB-like"/>
    <property type="match status" value="1"/>
</dbReference>
<feature type="topological domain" description="Periplasmic" evidence="7">
    <location>
        <begin position="1"/>
        <end position="6"/>
    </location>
</feature>
<feature type="topological domain" description="Cytoplasmic" evidence="7">
    <location>
        <begin position="31"/>
        <end position="283"/>
    </location>
</feature>
<dbReference type="GO" id="GO:0051087">
    <property type="term" value="F:protein-folding chaperone binding"/>
    <property type="evidence" value="ECO:0007669"/>
    <property type="project" value="InterPro"/>
</dbReference>
<dbReference type="Proteomes" id="UP000448038">
    <property type="component" value="Unassembled WGS sequence"/>
</dbReference>
<comment type="function">
    <text evidence="7">Regulatory DnaK co-chaperone. Direct interaction between DnaK and DjlA is needed for the induction of the wcaABCDE operon, involved in the synthesis of a colanic acid polysaccharide capsule, possibly through activation of the RcsB/RcsC phosphotransfer signaling pathway. The colanic acid capsule may help the bacterium survive conditions outside the host.</text>
</comment>
<gene>
    <name evidence="7 10" type="primary">djlA</name>
    <name evidence="10" type="ORF">GNP88_01380</name>
</gene>
<feature type="compositionally biased region" description="Gly residues" evidence="8">
    <location>
        <begin position="188"/>
        <end position="197"/>
    </location>
</feature>
<keyword evidence="3 7" id="KW-0812">Transmembrane</keyword>
<evidence type="ECO:0000256" key="8">
    <source>
        <dbReference type="SAM" id="MobiDB-lite"/>
    </source>
</evidence>
<comment type="domain">
    <text evidence="7">The transmembrane domain is a dimerization domain.</text>
</comment>
<dbReference type="CDD" id="cd06257">
    <property type="entry name" value="DnaJ"/>
    <property type="match status" value="1"/>
</dbReference>
<keyword evidence="4 7" id="KW-1133">Transmembrane helix</keyword>
<feature type="transmembrane region" description="Helical" evidence="9">
    <location>
        <begin position="6"/>
        <end position="28"/>
    </location>
</feature>
<evidence type="ECO:0000256" key="2">
    <source>
        <dbReference type="ARBA" id="ARBA00022519"/>
    </source>
</evidence>
<accession>A0A1B9PB11</accession>
<dbReference type="RefSeq" id="WP_005417332.1">
    <property type="nucleotide sequence ID" value="NZ_BMPC01000013.1"/>
</dbReference>
<evidence type="ECO:0000313" key="10">
    <source>
        <dbReference type="EMBL" id="MUK47830.1"/>
    </source>
</evidence>
<sequence length="283" mass="31601">MQIFGKILGGFFGFLFGGFFGAALGIFIGHQFDKAKRMANSGFTFQTGGASQTQRQAEFFHAAYAVMGHVAKAKGQVTREEIQLASMMMDRMNLSDEQKREAQEAFREGKESDFPLRETLRNIRSITGGRYDLLQFFLELQIAAAIADGDIHPSERDVLHIVAEELGFSAEQLEKRLRMQEAAFRFQQGGGFSGHQSGGSHQQGQWQQASSASQLKDAYNLLGISEDADPKTIKRAHRKLMNEHHPDKLVAKGLPPEMMNMAKEKAQEIQAAYDLIKKEKGIK</sequence>
<feature type="region of interest" description="Disordered" evidence="8">
    <location>
        <begin position="188"/>
        <end position="210"/>
    </location>
</feature>
<evidence type="ECO:0000256" key="1">
    <source>
        <dbReference type="ARBA" id="ARBA00022475"/>
    </source>
</evidence>
<feature type="compositionally biased region" description="Low complexity" evidence="8">
    <location>
        <begin position="198"/>
        <end position="210"/>
    </location>
</feature>
<keyword evidence="6 7" id="KW-0143">Chaperone</keyword>
<dbReference type="SMART" id="SM00271">
    <property type="entry name" value="DnaJ"/>
    <property type="match status" value="1"/>
</dbReference>
<dbReference type="FunFam" id="1.10.287.110:FF:000011">
    <property type="entry name" value="Co-chaperone protein DjlA"/>
    <property type="match status" value="1"/>
</dbReference>
<dbReference type="Gene3D" id="1.10.287.110">
    <property type="entry name" value="DnaJ domain"/>
    <property type="match status" value="1"/>
</dbReference>
<comment type="subcellular location">
    <subcellularLocation>
        <location evidence="7">Cell inner membrane</location>
        <topology evidence="7">Single-pass type III membrane protein</topology>
    </subcellularLocation>
</comment>
<dbReference type="PROSITE" id="PS50076">
    <property type="entry name" value="DNAJ_2"/>
    <property type="match status" value="1"/>
</dbReference>
<evidence type="ECO:0000256" key="4">
    <source>
        <dbReference type="ARBA" id="ARBA00022989"/>
    </source>
</evidence>
<proteinExistence type="inferred from homology"/>
<evidence type="ECO:0000256" key="7">
    <source>
        <dbReference type="HAMAP-Rule" id="MF_01153"/>
    </source>
</evidence>
<dbReference type="SUPFAM" id="SSF158682">
    <property type="entry name" value="TerB-like"/>
    <property type="match status" value="1"/>
</dbReference>
<dbReference type="NCBIfam" id="NF006948">
    <property type="entry name" value="PRK09430.1"/>
    <property type="match status" value="1"/>
</dbReference>
<comment type="subunit">
    <text evidence="7">Homodimer.</text>
</comment>
<evidence type="ECO:0000256" key="6">
    <source>
        <dbReference type="ARBA" id="ARBA00023186"/>
    </source>
</evidence>
<dbReference type="SUPFAM" id="SSF46565">
    <property type="entry name" value="Chaperone J-domain"/>
    <property type="match status" value="1"/>
</dbReference>
<name>A0A1B9PB11_ALIFS</name>
<comment type="caution">
    <text evidence="10">The sequence shown here is derived from an EMBL/GenBank/DDBJ whole genome shotgun (WGS) entry which is preliminary data.</text>
</comment>
<dbReference type="HAMAP" id="MF_01153">
    <property type="entry name" value="DjlA"/>
    <property type="match status" value="1"/>
</dbReference>
<dbReference type="InterPro" id="IPR001623">
    <property type="entry name" value="DnaJ_domain"/>
</dbReference>
<dbReference type="InterPro" id="IPR023749">
    <property type="entry name" value="DjlA"/>
</dbReference>
<dbReference type="OMA" id="MQYWGKL"/>
<evidence type="ECO:0000256" key="5">
    <source>
        <dbReference type="ARBA" id="ARBA00023136"/>
    </source>
</evidence>
<keyword evidence="1 7" id="KW-1003">Cell membrane</keyword>
<dbReference type="AlphaFoldDB" id="A0A1B9PB11"/>
<dbReference type="GO" id="GO:0005886">
    <property type="term" value="C:plasma membrane"/>
    <property type="evidence" value="ECO:0007669"/>
    <property type="project" value="UniProtKB-SubCell"/>
</dbReference>
<dbReference type="InterPro" id="IPR050817">
    <property type="entry name" value="DjlA_DnaK_co-chaperone"/>
</dbReference>
<dbReference type="PRINTS" id="PR00625">
    <property type="entry name" value="JDOMAIN"/>
</dbReference>
<dbReference type="PANTHER" id="PTHR24074">
    <property type="entry name" value="CO-CHAPERONE PROTEIN DJLA"/>
    <property type="match status" value="1"/>
</dbReference>
<evidence type="ECO:0000313" key="11">
    <source>
        <dbReference type="Proteomes" id="UP000448038"/>
    </source>
</evidence>
<reference evidence="10 11" key="1">
    <citation type="submission" date="2019-11" db="EMBL/GenBank/DDBJ databases">
        <title>Using colonization assays and comparative genomics to discover symbiosis behaviors and factors in Vibrio fischeri.</title>
        <authorList>
            <person name="Bongrand C."/>
            <person name="Moriano-Gutierrez S."/>
            <person name="Arevalo P."/>
            <person name="Mcfall-Ngai M."/>
            <person name="Visick K."/>
            <person name="Polz M.F."/>
            <person name="Ruby E.G."/>
        </authorList>
    </citation>
    <scope>NUCLEOTIDE SEQUENCE [LARGE SCALE GENOMIC DNA]</scope>
    <source>
        <strain evidence="11">emors.4.1</strain>
    </source>
</reference>
<dbReference type="CDD" id="cd07316">
    <property type="entry name" value="terB_like_DjlA"/>
    <property type="match status" value="1"/>
</dbReference>
<organism evidence="10 11">
    <name type="scientific">Aliivibrio fischeri</name>
    <name type="common">Vibrio fischeri</name>
    <dbReference type="NCBI Taxonomy" id="668"/>
    <lineage>
        <taxon>Bacteria</taxon>
        <taxon>Pseudomonadati</taxon>
        <taxon>Pseudomonadota</taxon>
        <taxon>Gammaproteobacteria</taxon>
        <taxon>Vibrionales</taxon>
        <taxon>Vibrionaceae</taxon>
        <taxon>Aliivibrio</taxon>
    </lineage>
</organism>
<protein>
    <recommendedName>
        <fullName evidence="7">Co-chaperone protein DjlA</fullName>
    </recommendedName>
</protein>
<dbReference type="InterPro" id="IPR036869">
    <property type="entry name" value="J_dom_sf"/>
</dbReference>
<dbReference type="GeneID" id="54162910"/>
<dbReference type="InterPro" id="IPR029024">
    <property type="entry name" value="TerB-like"/>
</dbReference>
<dbReference type="InterPro" id="IPR007791">
    <property type="entry name" value="DjlA_N"/>
</dbReference>
<dbReference type="SMR" id="A0A1B9PB11"/>
<dbReference type="EMBL" id="WOBN01000002">
    <property type="protein sequence ID" value="MUK47830.1"/>
    <property type="molecule type" value="Genomic_DNA"/>
</dbReference>
<evidence type="ECO:0000256" key="9">
    <source>
        <dbReference type="SAM" id="Phobius"/>
    </source>
</evidence>
<dbReference type="Pfam" id="PF00226">
    <property type="entry name" value="DnaJ"/>
    <property type="match status" value="1"/>
</dbReference>
<evidence type="ECO:0000256" key="3">
    <source>
        <dbReference type="ARBA" id="ARBA00022692"/>
    </source>
</evidence>